<proteinExistence type="inferred from homology"/>
<dbReference type="SUPFAM" id="SSF52402">
    <property type="entry name" value="Adenine nucleotide alpha hydrolases-like"/>
    <property type="match status" value="1"/>
</dbReference>
<dbReference type="PRINTS" id="PR01438">
    <property type="entry name" value="UNVRSLSTRESS"/>
</dbReference>
<sequence>MTTNTKSKTKINKILYASDIEKGSRPAFRAAISLCGKYESEITYLHVIEPLSSSAQNLIKNLVDTKDVEGIYQKSLVNLKTKIEQRISRFFEEEVEFHDCLDISKVESRIEDGVSWETIIKVADEIDADVIVMGTRTHSAMGQFFSGSTANKVMLNTKRPLLIIPLGK</sequence>
<comment type="caution">
    <text evidence="3">The sequence shown here is derived from an EMBL/GenBank/DDBJ whole genome shotgun (WGS) entry which is preliminary data.</text>
</comment>
<feature type="domain" description="UspA" evidence="2">
    <location>
        <begin position="12"/>
        <end position="165"/>
    </location>
</feature>
<reference evidence="4" key="1">
    <citation type="journal article" date="2017" name="Proc. Natl. Acad. Sci. U.S.A.">
        <title>Simulation of Deepwater Horizon oil plume reveals substrate specialization within a complex community of hydrocarbon degraders.</title>
        <authorList>
            <person name="Hu P."/>
            <person name="Dubinsky E.A."/>
            <person name="Probst A.J."/>
            <person name="Wang J."/>
            <person name="Sieber C.M.K."/>
            <person name="Tom L.M."/>
            <person name="Gardinali P."/>
            <person name="Banfield J.F."/>
            <person name="Atlas R.M."/>
            <person name="Andersen G.L."/>
        </authorList>
    </citation>
    <scope>NUCLEOTIDE SEQUENCE [LARGE SCALE GENOMIC DNA]</scope>
</reference>
<dbReference type="Gene3D" id="3.40.50.620">
    <property type="entry name" value="HUPs"/>
    <property type="match status" value="1"/>
</dbReference>
<dbReference type="PANTHER" id="PTHR46268:SF6">
    <property type="entry name" value="UNIVERSAL STRESS PROTEIN UP12"/>
    <property type="match status" value="1"/>
</dbReference>
<dbReference type="InterPro" id="IPR006015">
    <property type="entry name" value="Universal_stress_UspA"/>
</dbReference>
<evidence type="ECO:0000259" key="2">
    <source>
        <dbReference type="Pfam" id="PF00582"/>
    </source>
</evidence>
<comment type="similarity">
    <text evidence="1">Belongs to the universal stress protein A family.</text>
</comment>
<organism evidence="3 4">
    <name type="scientific">Colwellia psychrerythraea</name>
    <name type="common">Vibrio psychroerythus</name>
    <dbReference type="NCBI Taxonomy" id="28229"/>
    <lineage>
        <taxon>Bacteria</taxon>
        <taxon>Pseudomonadati</taxon>
        <taxon>Pseudomonadota</taxon>
        <taxon>Gammaproteobacteria</taxon>
        <taxon>Alteromonadales</taxon>
        <taxon>Colwelliaceae</taxon>
        <taxon>Colwellia</taxon>
    </lineage>
</organism>
<dbReference type="CDD" id="cd00293">
    <property type="entry name" value="USP-like"/>
    <property type="match status" value="1"/>
</dbReference>
<name>A0A1Y5EM93_COLPS</name>
<dbReference type="Proteomes" id="UP000243053">
    <property type="component" value="Unassembled WGS sequence"/>
</dbReference>
<dbReference type="AlphaFoldDB" id="A0A1Y5EM93"/>
<accession>A0A1Y5EM93</accession>
<dbReference type="InterPro" id="IPR014729">
    <property type="entry name" value="Rossmann-like_a/b/a_fold"/>
</dbReference>
<evidence type="ECO:0000256" key="1">
    <source>
        <dbReference type="ARBA" id="ARBA00008791"/>
    </source>
</evidence>
<dbReference type="InterPro" id="IPR006016">
    <property type="entry name" value="UspA"/>
</dbReference>
<evidence type="ECO:0000313" key="3">
    <source>
        <dbReference type="EMBL" id="OUR83808.1"/>
    </source>
</evidence>
<dbReference type="EMBL" id="MAAF01000025">
    <property type="protein sequence ID" value="OUR83808.1"/>
    <property type="molecule type" value="Genomic_DNA"/>
</dbReference>
<dbReference type="PANTHER" id="PTHR46268">
    <property type="entry name" value="STRESS RESPONSE PROTEIN NHAX"/>
    <property type="match status" value="1"/>
</dbReference>
<gene>
    <name evidence="3" type="ORF">A9Q75_04080</name>
</gene>
<protein>
    <submittedName>
        <fullName evidence="3">Universal stress protein</fullName>
    </submittedName>
</protein>
<dbReference type="Pfam" id="PF00582">
    <property type="entry name" value="Usp"/>
    <property type="match status" value="1"/>
</dbReference>
<evidence type="ECO:0000313" key="4">
    <source>
        <dbReference type="Proteomes" id="UP000243053"/>
    </source>
</evidence>